<feature type="region of interest" description="Disordered" evidence="1">
    <location>
        <begin position="1"/>
        <end position="107"/>
    </location>
</feature>
<reference evidence="2" key="1">
    <citation type="journal article" date="2021" name="Nat. Commun.">
        <title>Genetic determinants of endophytism in the Arabidopsis root mycobiome.</title>
        <authorList>
            <person name="Mesny F."/>
            <person name="Miyauchi S."/>
            <person name="Thiergart T."/>
            <person name="Pickel B."/>
            <person name="Atanasova L."/>
            <person name="Karlsson M."/>
            <person name="Huettel B."/>
            <person name="Barry K.W."/>
            <person name="Haridas S."/>
            <person name="Chen C."/>
            <person name="Bauer D."/>
            <person name="Andreopoulos W."/>
            <person name="Pangilinan J."/>
            <person name="LaButti K."/>
            <person name="Riley R."/>
            <person name="Lipzen A."/>
            <person name="Clum A."/>
            <person name="Drula E."/>
            <person name="Henrissat B."/>
            <person name="Kohler A."/>
            <person name="Grigoriev I.V."/>
            <person name="Martin F.M."/>
            <person name="Hacquard S."/>
        </authorList>
    </citation>
    <scope>NUCLEOTIDE SEQUENCE</scope>
    <source>
        <strain evidence="2">MPI-CAGE-CH-0243</strain>
    </source>
</reference>
<dbReference type="EMBL" id="JAGMWT010000011">
    <property type="protein sequence ID" value="KAH7119762.1"/>
    <property type="molecule type" value="Genomic_DNA"/>
</dbReference>
<proteinExistence type="predicted"/>
<dbReference type="OrthoDB" id="77607at2759"/>
<feature type="compositionally biased region" description="Basic and acidic residues" evidence="1">
    <location>
        <begin position="91"/>
        <end position="102"/>
    </location>
</feature>
<feature type="compositionally biased region" description="Basic and acidic residues" evidence="1">
    <location>
        <begin position="1"/>
        <end position="14"/>
    </location>
</feature>
<evidence type="ECO:0000313" key="3">
    <source>
        <dbReference type="Proteomes" id="UP000700596"/>
    </source>
</evidence>
<feature type="compositionally biased region" description="Basic and acidic residues" evidence="1">
    <location>
        <begin position="156"/>
        <end position="168"/>
    </location>
</feature>
<feature type="compositionally biased region" description="Acidic residues" evidence="1">
    <location>
        <begin position="222"/>
        <end position="238"/>
    </location>
</feature>
<keyword evidence="3" id="KW-1185">Reference proteome</keyword>
<protein>
    <submittedName>
        <fullName evidence="2">Uncharacterized protein</fullName>
    </submittedName>
</protein>
<dbReference type="AlphaFoldDB" id="A0A9P9IH19"/>
<evidence type="ECO:0000313" key="2">
    <source>
        <dbReference type="EMBL" id="KAH7119762.1"/>
    </source>
</evidence>
<name>A0A9P9IH19_9PLEO</name>
<accession>A0A9P9IH19</accession>
<comment type="caution">
    <text evidence="2">The sequence shown here is derived from an EMBL/GenBank/DDBJ whole genome shotgun (WGS) entry which is preliminary data.</text>
</comment>
<gene>
    <name evidence="2" type="ORF">B0J11DRAFT_69503</name>
</gene>
<feature type="region of interest" description="Disordered" evidence="1">
    <location>
        <begin position="204"/>
        <end position="245"/>
    </location>
</feature>
<sequence>MADVRSLLRQERASRQQTTARAQRQSAAPAAAPISKKRKAVDDSAEDRKRTRTEEEKGVPAGFFDSGNAKAEAEEEPLAHAALDEPTPDVQEPRKLSTEMAHRPPPQLSAADMAEMDAFLDEMQKEPAVQTQIPAFAAGAVIESAPMTAAEIAAQAREEMSAQRARQDEEVEAEKEDAARQLEDEFEEMEGLEERVKKLREKREALRAQGKVETSVLPEPEPMVEDVEESESDDEDWDDWRFRPA</sequence>
<organism evidence="2 3">
    <name type="scientific">Dendryphion nanum</name>
    <dbReference type="NCBI Taxonomy" id="256645"/>
    <lineage>
        <taxon>Eukaryota</taxon>
        <taxon>Fungi</taxon>
        <taxon>Dikarya</taxon>
        <taxon>Ascomycota</taxon>
        <taxon>Pezizomycotina</taxon>
        <taxon>Dothideomycetes</taxon>
        <taxon>Pleosporomycetidae</taxon>
        <taxon>Pleosporales</taxon>
        <taxon>Torulaceae</taxon>
        <taxon>Dendryphion</taxon>
    </lineage>
</organism>
<evidence type="ECO:0000256" key="1">
    <source>
        <dbReference type="SAM" id="MobiDB-lite"/>
    </source>
</evidence>
<feature type="region of interest" description="Disordered" evidence="1">
    <location>
        <begin position="153"/>
        <end position="189"/>
    </location>
</feature>
<feature type="compositionally biased region" description="Basic and acidic residues" evidence="1">
    <location>
        <begin position="40"/>
        <end position="58"/>
    </location>
</feature>
<feature type="compositionally biased region" description="Low complexity" evidence="1">
    <location>
        <begin position="15"/>
        <end position="33"/>
    </location>
</feature>
<dbReference type="Proteomes" id="UP000700596">
    <property type="component" value="Unassembled WGS sequence"/>
</dbReference>